<feature type="transmembrane region" description="Helical" evidence="6">
    <location>
        <begin position="422"/>
        <end position="440"/>
    </location>
</feature>
<comment type="subcellular location">
    <subcellularLocation>
        <location evidence="1">Membrane</location>
        <topology evidence="1">Multi-pass membrane protein</topology>
    </subcellularLocation>
</comment>
<reference evidence="8" key="1">
    <citation type="journal article" date="2019" name="Int. J. Syst. Evol. Microbiol.">
        <title>The Global Catalogue of Microorganisms (GCM) 10K type strain sequencing project: providing services to taxonomists for standard genome sequencing and annotation.</title>
        <authorList>
            <consortium name="The Broad Institute Genomics Platform"/>
            <consortium name="The Broad Institute Genome Sequencing Center for Infectious Disease"/>
            <person name="Wu L."/>
            <person name="Ma J."/>
        </authorList>
    </citation>
    <scope>NUCLEOTIDE SEQUENCE [LARGE SCALE GENOMIC DNA]</scope>
    <source>
        <strain evidence="8">JCM 4594</strain>
    </source>
</reference>
<accession>A0ABQ3A9U0</accession>
<evidence type="ECO:0000256" key="6">
    <source>
        <dbReference type="SAM" id="Phobius"/>
    </source>
</evidence>
<evidence type="ECO:0000313" key="7">
    <source>
        <dbReference type="EMBL" id="GGY43093.1"/>
    </source>
</evidence>
<name>A0ABQ3A9U0_9ACTN</name>
<keyword evidence="3 6" id="KW-0812">Transmembrane</keyword>
<protein>
    <submittedName>
        <fullName evidence="7">Amino acid transporter</fullName>
    </submittedName>
</protein>
<comment type="caution">
    <text evidence="7">The sequence shown here is derived from an EMBL/GenBank/DDBJ whole genome shotgun (WGS) entry which is preliminary data.</text>
</comment>
<feature type="transmembrane region" description="Helical" evidence="6">
    <location>
        <begin position="452"/>
        <end position="470"/>
    </location>
</feature>
<feature type="transmembrane region" description="Helical" evidence="6">
    <location>
        <begin position="56"/>
        <end position="75"/>
    </location>
</feature>
<sequence length="494" mass="53367">MALDDDATLHAMGYPRKLTRRFHAFDNFAISFTIINIISGIFSAFGFGMGAGGPRILVFGWIGVSVMVLFVGAAMGEIASAYPTSGALYFSAGKLAKRHRGAWSWYTGWLNFVGQVGGTAATNYAAATFIQAFITMQWPSYEGTPQETVGIATAILLLQALANTYTVQLVAVVNRISVWWLLIGMVVIVVALTVKPSSHQPVSFATHFVNSTGFDNGLYAAMLGLLVTSWTFTGFDGSFHMSEETVQATVNTPKGIMRAIIYSALAGLVLMLALVYAIRDYAAEIGAAAPPVQILVDALGMGTAKLLLLIVIGAMLFCGLANMTSNTRQIFAFSRDGAMPGSRWWHSVSLRTRTPVKAVWLAAACALVLIIPGWWSHTAFTAIVSVNVVGLYLAYGVPIFLRLRLNDFQPGPWNLGRWGRPVAAIAVIWIVLSSVLFMLPQVSPITVDSFNYAPIALGVVLLIATVWWFATARRRFQGPVSYGSPDEVAAMDLI</sequence>
<dbReference type="PANTHER" id="PTHR45649">
    <property type="entry name" value="AMINO-ACID PERMEASE BAT1"/>
    <property type="match status" value="1"/>
</dbReference>
<proteinExistence type="predicted"/>
<feature type="transmembrane region" description="Helical" evidence="6">
    <location>
        <begin position="28"/>
        <end position="49"/>
    </location>
</feature>
<keyword evidence="5 6" id="KW-0472">Membrane</keyword>
<feature type="transmembrane region" description="Helical" evidence="6">
    <location>
        <begin position="358"/>
        <end position="375"/>
    </location>
</feature>
<dbReference type="EMBL" id="BMUU01000006">
    <property type="protein sequence ID" value="GGY43093.1"/>
    <property type="molecule type" value="Genomic_DNA"/>
</dbReference>
<evidence type="ECO:0000313" key="8">
    <source>
        <dbReference type="Proteomes" id="UP000600946"/>
    </source>
</evidence>
<keyword evidence="4 6" id="KW-1133">Transmembrane helix</keyword>
<evidence type="ECO:0000256" key="5">
    <source>
        <dbReference type="ARBA" id="ARBA00023136"/>
    </source>
</evidence>
<evidence type="ECO:0000256" key="3">
    <source>
        <dbReference type="ARBA" id="ARBA00022692"/>
    </source>
</evidence>
<dbReference type="Gene3D" id="1.20.1740.10">
    <property type="entry name" value="Amino acid/polyamine transporter I"/>
    <property type="match status" value="1"/>
</dbReference>
<feature type="transmembrane region" description="Helical" evidence="6">
    <location>
        <begin position="298"/>
        <end position="321"/>
    </location>
</feature>
<dbReference type="PROSITE" id="PS00218">
    <property type="entry name" value="AMINO_ACID_PERMEASE_1"/>
    <property type="match status" value="1"/>
</dbReference>
<organism evidence="7 8">
    <name type="scientific">Streptomyces xanthochromogenes</name>
    <dbReference type="NCBI Taxonomy" id="67384"/>
    <lineage>
        <taxon>Bacteria</taxon>
        <taxon>Bacillati</taxon>
        <taxon>Actinomycetota</taxon>
        <taxon>Actinomycetes</taxon>
        <taxon>Kitasatosporales</taxon>
        <taxon>Streptomycetaceae</taxon>
        <taxon>Streptomyces</taxon>
    </lineage>
</organism>
<feature type="transmembrane region" description="Helical" evidence="6">
    <location>
        <begin position="259"/>
        <end position="278"/>
    </location>
</feature>
<dbReference type="InterPro" id="IPR004840">
    <property type="entry name" value="Amino_acid_permease_CS"/>
</dbReference>
<evidence type="ECO:0000256" key="1">
    <source>
        <dbReference type="ARBA" id="ARBA00004141"/>
    </source>
</evidence>
<dbReference type="PIRSF" id="PIRSF006060">
    <property type="entry name" value="AA_transporter"/>
    <property type="match status" value="1"/>
</dbReference>
<feature type="transmembrane region" description="Helical" evidence="6">
    <location>
        <begin position="381"/>
        <end position="401"/>
    </location>
</feature>
<gene>
    <name evidence="7" type="ORF">GCM10010326_41680</name>
</gene>
<evidence type="ECO:0000256" key="2">
    <source>
        <dbReference type="ARBA" id="ARBA00022448"/>
    </source>
</evidence>
<feature type="transmembrane region" description="Helical" evidence="6">
    <location>
        <begin position="218"/>
        <end position="239"/>
    </location>
</feature>
<keyword evidence="2" id="KW-0813">Transport</keyword>
<evidence type="ECO:0000256" key="4">
    <source>
        <dbReference type="ARBA" id="ARBA00022989"/>
    </source>
</evidence>
<dbReference type="PANTHER" id="PTHR45649:SF26">
    <property type="entry name" value="OS04G0435100 PROTEIN"/>
    <property type="match status" value="1"/>
</dbReference>
<keyword evidence="8" id="KW-1185">Reference proteome</keyword>
<dbReference type="Pfam" id="PF13520">
    <property type="entry name" value="AA_permease_2"/>
    <property type="match status" value="1"/>
</dbReference>
<dbReference type="InterPro" id="IPR002293">
    <property type="entry name" value="AA/rel_permease1"/>
</dbReference>
<dbReference type="Proteomes" id="UP000600946">
    <property type="component" value="Unassembled WGS sequence"/>
</dbReference>
<feature type="transmembrane region" description="Helical" evidence="6">
    <location>
        <begin position="178"/>
        <end position="198"/>
    </location>
</feature>